<keyword evidence="4" id="KW-1185">Reference proteome</keyword>
<reference evidence="3" key="1">
    <citation type="submission" date="2023-06" db="EMBL/GenBank/DDBJ databases">
        <title>Survivors Of The Sea: Transcriptome response of Skeletonema marinoi to long-term dormancy.</title>
        <authorList>
            <person name="Pinder M.I.M."/>
            <person name="Kourtchenko O."/>
            <person name="Robertson E.K."/>
            <person name="Larsson T."/>
            <person name="Maumus F."/>
            <person name="Osuna-Cruz C.M."/>
            <person name="Vancaester E."/>
            <person name="Stenow R."/>
            <person name="Vandepoele K."/>
            <person name="Ploug H."/>
            <person name="Bruchert V."/>
            <person name="Godhe A."/>
            <person name="Topel M."/>
        </authorList>
    </citation>
    <scope>NUCLEOTIDE SEQUENCE</scope>
    <source>
        <strain evidence="3">R05AC</strain>
    </source>
</reference>
<evidence type="ECO:0000259" key="2">
    <source>
        <dbReference type="Pfam" id="PF12146"/>
    </source>
</evidence>
<dbReference type="GO" id="GO:0016787">
    <property type="term" value="F:hydrolase activity"/>
    <property type="evidence" value="ECO:0007669"/>
    <property type="project" value="UniProtKB-KW"/>
</dbReference>
<dbReference type="Proteomes" id="UP001224775">
    <property type="component" value="Unassembled WGS sequence"/>
</dbReference>
<keyword evidence="3" id="KW-0378">Hydrolase</keyword>
<dbReference type="PANTHER" id="PTHR43798:SF33">
    <property type="entry name" value="HYDROLASE, PUTATIVE (AFU_ORTHOLOGUE AFUA_2G14860)-RELATED"/>
    <property type="match status" value="1"/>
</dbReference>
<organism evidence="3 4">
    <name type="scientific">Skeletonema marinoi</name>
    <dbReference type="NCBI Taxonomy" id="267567"/>
    <lineage>
        <taxon>Eukaryota</taxon>
        <taxon>Sar</taxon>
        <taxon>Stramenopiles</taxon>
        <taxon>Ochrophyta</taxon>
        <taxon>Bacillariophyta</taxon>
        <taxon>Coscinodiscophyceae</taxon>
        <taxon>Thalassiosirophycidae</taxon>
        <taxon>Thalassiosirales</taxon>
        <taxon>Skeletonemataceae</taxon>
        <taxon>Skeletonema</taxon>
        <taxon>Skeletonema marinoi-dohrnii complex</taxon>
    </lineage>
</organism>
<dbReference type="PANTHER" id="PTHR43798">
    <property type="entry name" value="MONOACYLGLYCEROL LIPASE"/>
    <property type="match status" value="1"/>
</dbReference>
<dbReference type="InterPro" id="IPR022742">
    <property type="entry name" value="Hydrolase_4"/>
</dbReference>
<proteinExistence type="predicted"/>
<evidence type="ECO:0000313" key="3">
    <source>
        <dbReference type="EMBL" id="KAK1744496.1"/>
    </source>
</evidence>
<dbReference type="GO" id="GO:0016020">
    <property type="term" value="C:membrane"/>
    <property type="evidence" value="ECO:0007669"/>
    <property type="project" value="TreeGrafter"/>
</dbReference>
<feature type="region of interest" description="Disordered" evidence="1">
    <location>
        <begin position="318"/>
        <end position="342"/>
    </location>
</feature>
<dbReference type="EMBL" id="JATAAI010000007">
    <property type="protein sequence ID" value="KAK1744496.1"/>
    <property type="molecule type" value="Genomic_DNA"/>
</dbReference>
<feature type="compositionally biased region" description="Low complexity" evidence="1">
    <location>
        <begin position="322"/>
        <end position="334"/>
    </location>
</feature>
<dbReference type="InterPro" id="IPR050266">
    <property type="entry name" value="AB_hydrolase_sf"/>
</dbReference>
<dbReference type="Gene3D" id="3.40.50.1820">
    <property type="entry name" value="alpha/beta hydrolase"/>
    <property type="match status" value="1"/>
</dbReference>
<dbReference type="AlphaFoldDB" id="A0AAD8YG36"/>
<protein>
    <submittedName>
        <fullName evidence="3">Alpha/beta hydrolase family protein</fullName>
    </submittedName>
</protein>
<evidence type="ECO:0000313" key="4">
    <source>
        <dbReference type="Proteomes" id="UP001224775"/>
    </source>
</evidence>
<name>A0AAD8YG36_9STRA</name>
<evidence type="ECO:0000256" key="1">
    <source>
        <dbReference type="SAM" id="MobiDB-lite"/>
    </source>
</evidence>
<sequence length="486" mass="54626">MRSIRTFSQLHKICHQTRQISSSSNSCCSVLNKHHFSCSVENNNTIQRNDINGASNNRYQSATVRSLSSYTIRNNDPHTIFSGIKSLRKNHRHPIISPTINTNNQSLRHFSASPDTETPIDTARAGHLLLKGLDVHNVSSEMDGHPLAVYTIQQNEQEEESDNNSHRTPLLLLHGRTWSSVPVYHLVGEDSNDNNDNQQEGEGEECGNNFSLMEALYNTGHIQPYAMDFRGFGGTPKDEEGYVEPLKCVKDVVSVLKWIHSTNDSEGSSPRRPPALLGWSHGALIAQIVAQRFPEHLSRLILYSSIYNPNIKYSIPPPFHESPMMQQQRQSQPPGHTDHDDFPLHEMVAPNEYDLAMADFTNYFDAFKPNTSSSSSSTVHRQYQPPKSAKLFANAALISDPIKVQWWNLHQLNECHPSQITSTPTMVVVGDNDPYAPMVLQAELFTNLSRGVDRTWSIIANADHAVHLSEERGRFVQSVGSFVQNK</sequence>
<dbReference type="SUPFAM" id="SSF53474">
    <property type="entry name" value="alpha/beta-Hydrolases"/>
    <property type="match status" value="1"/>
</dbReference>
<accession>A0AAD8YG36</accession>
<dbReference type="InterPro" id="IPR029058">
    <property type="entry name" value="AB_hydrolase_fold"/>
</dbReference>
<dbReference type="Pfam" id="PF12146">
    <property type="entry name" value="Hydrolase_4"/>
    <property type="match status" value="1"/>
</dbReference>
<feature type="domain" description="Serine aminopeptidase S33" evidence="2">
    <location>
        <begin position="201"/>
        <end position="468"/>
    </location>
</feature>
<comment type="caution">
    <text evidence="3">The sequence shown here is derived from an EMBL/GenBank/DDBJ whole genome shotgun (WGS) entry which is preliminary data.</text>
</comment>
<gene>
    <name evidence="3" type="ORF">QTG54_005029</name>
</gene>